<dbReference type="Gene3D" id="2.30.110.10">
    <property type="entry name" value="Electron Transport, Fmn-binding Protein, Chain A"/>
    <property type="match status" value="1"/>
</dbReference>
<dbReference type="InterPro" id="IPR011576">
    <property type="entry name" value="Pyridox_Oxase_N"/>
</dbReference>
<dbReference type="Pfam" id="PF01243">
    <property type="entry name" value="PNPOx_N"/>
    <property type="match status" value="1"/>
</dbReference>
<dbReference type="InterPro" id="IPR052019">
    <property type="entry name" value="F420H2_bilvrd_red/Heme_oxyg"/>
</dbReference>
<dbReference type="InterPro" id="IPR012349">
    <property type="entry name" value="Split_barrel_FMN-bd"/>
</dbReference>
<accession>A0ABS4VNW5</accession>
<dbReference type="PANTHER" id="PTHR35176">
    <property type="entry name" value="HEME OXYGENASE HI_0854-RELATED"/>
    <property type="match status" value="1"/>
</dbReference>
<evidence type="ECO:0000256" key="1">
    <source>
        <dbReference type="ARBA" id="ARBA00023002"/>
    </source>
</evidence>
<dbReference type="SUPFAM" id="SSF50475">
    <property type="entry name" value="FMN-binding split barrel"/>
    <property type="match status" value="1"/>
</dbReference>
<dbReference type="RefSeq" id="WP_307862249.1">
    <property type="nucleotide sequence ID" value="NZ_JAGINU010000001.1"/>
</dbReference>
<evidence type="ECO:0000313" key="3">
    <source>
        <dbReference type="EMBL" id="MBP2365616.1"/>
    </source>
</evidence>
<keyword evidence="4" id="KW-1185">Reference proteome</keyword>
<feature type="domain" description="Pyridoxamine 5'-phosphate oxidase N-terminal" evidence="2">
    <location>
        <begin position="5"/>
        <end position="124"/>
    </location>
</feature>
<organism evidence="3 4">
    <name type="scientific">Pseudonocardia parietis</name>
    <dbReference type="NCBI Taxonomy" id="570936"/>
    <lineage>
        <taxon>Bacteria</taxon>
        <taxon>Bacillati</taxon>
        <taxon>Actinomycetota</taxon>
        <taxon>Actinomycetes</taxon>
        <taxon>Pseudonocardiales</taxon>
        <taxon>Pseudonocardiaceae</taxon>
        <taxon>Pseudonocardia</taxon>
    </lineage>
</organism>
<protein>
    <submittedName>
        <fullName evidence="3">PPOX class probable F420-dependent enzyme</fullName>
    </submittedName>
</protein>
<dbReference type="Proteomes" id="UP001519295">
    <property type="component" value="Unassembled WGS sequence"/>
</dbReference>
<dbReference type="PANTHER" id="PTHR35176:SF6">
    <property type="entry name" value="HEME OXYGENASE HI_0854-RELATED"/>
    <property type="match status" value="1"/>
</dbReference>
<reference evidence="3 4" key="1">
    <citation type="submission" date="2021-03" db="EMBL/GenBank/DDBJ databases">
        <title>Sequencing the genomes of 1000 actinobacteria strains.</title>
        <authorList>
            <person name="Klenk H.-P."/>
        </authorList>
    </citation>
    <scope>NUCLEOTIDE SEQUENCE [LARGE SCALE GENOMIC DNA]</scope>
    <source>
        <strain evidence="3 4">DSM 45256</strain>
    </source>
</reference>
<evidence type="ECO:0000259" key="2">
    <source>
        <dbReference type="Pfam" id="PF01243"/>
    </source>
</evidence>
<comment type="caution">
    <text evidence="3">The sequence shown here is derived from an EMBL/GenBank/DDBJ whole genome shotgun (WGS) entry which is preliminary data.</text>
</comment>
<proteinExistence type="predicted"/>
<evidence type="ECO:0000313" key="4">
    <source>
        <dbReference type="Proteomes" id="UP001519295"/>
    </source>
</evidence>
<gene>
    <name evidence="3" type="ORF">JOF36_001312</name>
</gene>
<dbReference type="EMBL" id="JAGINU010000001">
    <property type="protein sequence ID" value="MBP2365616.1"/>
    <property type="molecule type" value="Genomic_DNA"/>
</dbReference>
<name>A0ABS4VNW5_9PSEU</name>
<keyword evidence="1" id="KW-0560">Oxidoreductase</keyword>
<sequence>MEALPPDIERRLRDEATVWLSTVRGDGRPHVTPVWFVFDEGTWWIGCSANSVKVRNCRSQGAVALALEDGRAPVVAEGLAAVREQDFPAEVVDAFAHKYDGWDIRAVNGSGARALIEVATTRWLLRGAAR</sequence>